<dbReference type="Pfam" id="PF12833">
    <property type="entry name" value="HTH_18"/>
    <property type="match status" value="1"/>
</dbReference>
<dbReference type="InterPro" id="IPR018060">
    <property type="entry name" value="HTH_AraC"/>
</dbReference>
<keyword evidence="2" id="KW-0238">DNA-binding</keyword>
<dbReference type="Proteomes" id="UP000295748">
    <property type="component" value="Chromosome"/>
</dbReference>
<dbReference type="InterPro" id="IPR050204">
    <property type="entry name" value="AraC_XylS_family_regulators"/>
</dbReference>
<evidence type="ECO:0000256" key="1">
    <source>
        <dbReference type="ARBA" id="ARBA00023015"/>
    </source>
</evidence>
<keyword evidence="7" id="KW-1185">Reference proteome</keyword>
<evidence type="ECO:0000256" key="2">
    <source>
        <dbReference type="ARBA" id="ARBA00023125"/>
    </source>
</evidence>
<gene>
    <name evidence="6" type="ORF">E4K62_14175</name>
</gene>
<evidence type="ECO:0000256" key="4">
    <source>
        <dbReference type="SAM" id="MobiDB-lite"/>
    </source>
</evidence>
<evidence type="ECO:0000259" key="5">
    <source>
        <dbReference type="PROSITE" id="PS01124"/>
    </source>
</evidence>
<dbReference type="Gene3D" id="1.10.10.60">
    <property type="entry name" value="Homeodomain-like"/>
    <property type="match status" value="1"/>
</dbReference>
<name>A0ABX5SU72_9MICO</name>
<proteinExistence type="predicted"/>
<dbReference type="SMART" id="SM00342">
    <property type="entry name" value="HTH_ARAC"/>
    <property type="match status" value="1"/>
</dbReference>
<protein>
    <submittedName>
        <fullName evidence="6">AraC family transcriptional regulator</fullName>
    </submittedName>
</protein>
<sequence>MPAATPPELEGNRPAATSRTRVARHRPHPHLRGLVAGIVGFQERASGPLERRQPAGALLPLVLSFGDPLEVTALSDGAGTGTYSSFVAGFMTGHAATRYVGTQRCVQVYLTPEGASRLLGVPGSDLARRVVAVDDVAPFLGGSLPDRLDSASSWAERIALVEGELLSALAESDEPDPLVDWMWDRLRRSGGRARIGDLVARTGWSHRHVTTRFARRVGVGPKAAAGVIRFERAAAELGRVPLPDLAVRHGYADQSHLTREMLRYAGEPPARLAGGERPTAYTALGTTPA</sequence>
<dbReference type="PANTHER" id="PTHR46796:SF15">
    <property type="entry name" value="BLL1074 PROTEIN"/>
    <property type="match status" value="1"/>
</dbReference>
<dbReference type="EMBL" id="CP038266">
    <property type="protein sequence ID" value="QBR89726.1"/>
    <property type="molecule type" value="Genomic_DNA"/>
</dbReference>
<dbReference type="PANTHER" id="PTHR46796">
    <property type="entry name" value="HTH-TYPE TRANSCRIPTIONAL ACTIVATOR RHAS-RELATED"/>
    <property type="match status" value="1"/>
</dbReference>
<evidence type="ECO:0000256" key="3">
    <source>
        <dbReference type="ARBA" id="ARBA00023163"/>
    </source>
</evidence>
<keyword evidence="3" id="KW-0804">Transcription</keyword>
<reference evidence="6 7" key="1">
    <citation type="submission" date="2019-03" db="EMBL/GenBank/DDBJ databases">
        <authorList>
            <person name="Dong K."/>
        </authorList>
    </citation>
    <scope>NUCLEOTIDE SEQUENCE [LARGE SCALE GENOMIC DNA]</scope>
    <source>
        <strain evidence="7">dk512</strain>
    </source>
</reference>
<feature type="domain" description="HTH araC/xylS-type" evidence="5">
    <location>
        <begin position="176"/>
        <end position="275"/>
    </location>
</feature>
<evidence type="ECO:0000313" key="6">
    <source>
        <dbReference type="EMBL" id="QBR89726.1"/>
    </source>
</evidence>
<feature type="region of interest" description="Disordered" evidence="4">
    <location>
        <begin position="1"/>
        <end position="27"/>
    </location>
</feature>
<evidence type="ECO:0000313" key="7">
    <source>
        <dbReference type="Proteomes" id="UP000295748"/>
    </source>
</evidence>
<accession>A0ABX5SU72</accession>
<dbReference type="RefSeq" id="WP_135068519.1">
    <property type="nucleotide sequence ID" value="NZ_CP038266.1"/>
</dbReference>
<organism evidence="6 7">
    <name type="scientific">Microbacterium wangchenii</name>
    <dbReference type="NCBI Taxonomy" id="2541726"/>
    <lineage>
        <taxon>Bacteria</taxon>
        <taxon>Bacillati</taxon>
        <taxon>Actinomycetota</taxon>
        <taxon>Actinomycetes</taxon>
        <taxon>Micrococcales</taxon>
        <taxon>Microbacteriaceae</taxon>
        <taxon>Microbacterium</taxon>
    </lineage>
</organism>
<keyword evidence="1" id="KW-0805">Transcription regulation</keyword>
<dbReference type="PROSITE" id="PS01124">
    <property type="entry name" value="HTH_ARAC_FAMILY_2"/>
    <property type="match status" value="1"/>
</dbReference>